<dbReference type="PaxDb" id="6239-Y46H3B.1"/>
<keyword evidence="2" id="KW-0732">Signal</keyword>
<dbReference type="FunCoup" id="Q9N4W4">
    <property type="interactions" value="336"/>
</dbReference>
<dbReference type="InterPro" id="IPR016187">
    <property type="entry name" value="CTDL_fold"/>
</dbReference>
<evidence type="ECO:0000256" key="2">
    <source>
        <dbReference type="SAM" id="SignalP"/>
    </source>
</evidence>
<evidence type="ECO:0000313" key="5">
    <source>
        <dbReference type="Proteomes" id="UP000001940"/>
    </source>
</evidence>
<dbReference type="Gene3D" id="3.10.100.10">
    <property type="entry name" value="Mannose-Binding Protein A, subunit A"/>
    <property type="match status" value="2"/>
</dbReference>
<feature type="domain" description="C-type lectin" evidence="3">
    <location>
        <begin position="429"/>
        <end position="553"/>
    </location>
</feature>
<evidence type="ECO:0000259" key="3">
    <source>
        <dbReference type="PROSITE" id="PS50041"/>
    </source>
</evidence>
<protein>
    <submittedName>
        <fullName evidence="4">C-type lectin domain-containing protein</fullName>
    </submittedName>
</protein>
<gene>
    <name evidence="4 6" type="primary">clec-205</name>
    <name evidence="4" type="ORF">CELE_Y46H3B.1</name>
    <name evidence="6" type="ORF">Y46H3B.1</name>
</gene>
<feature type="domain" description="C-type lectin" evidence="3">
    <location>
        <begin position="42"/>
        <end position="127"/>
    </location>
</feature>
<dbReference type="AlphaFoldDB" id="Q9N4W4"/>
<dbReference type="PROSITE" id="PS50041">
    <property type="entry name" value="C_TYPE_LECTIN_2"/>
    <property type="match status" value="2"/>
</dbReference>
<keyword evidence="5" id="KW-1185">Reference proteome</keyword>
<dbReference type="SMR" id="Q9N4W4"/>
<sequence>MNILLVYLSYLFICFILLFKRVDSVICTDYIQSSTAVSLEEINGKCLAVTKSAVSGSATSSCNSVGKGAGLGKFVKLSIDNQLENDFVADGLMDTTYQTAYIGLGQSEAGWGWMNGDSSTYSNWAQPPVTYPPTIGQTTVPFRSTLPPAEQRRSTAVVIGIDASIFSTNALTFAQVEFARSLSTYIGDRGPAEFALFAYGCTQVSPYIYQYPNFVSTFVDTDTMIRNLNETINHDCVRNNPLDFKSMFRDQSVYYNRYPTSYRPFKSQFLSMIYFSSSTDSDNIKAASSLYPIADSSVITINVGDNSIDISPLSIPVGKNGIRVKTADDILGLVPKVDSMIFGATVASPGGAAWKAFEEPSIDATTYTDCAYMNVSDKLWYSDGNCTSTKRQVLCQYVLPLPSTPEPTSNPSDPCFYDTTNFTYFSGLANTKCYRVSSDKKQFAEAENLCLSDHPLFLHTPKLTSIETKEEEEKVRTIVPPVSDGMFWFGLKRDPTNSSNWYFINGDTYDSSYQNWRSGYPRDADGCDCVALVINDNSWVNTDCNKQLYSICAFRYN</sequence>
<evidence type="ECO:0000313" key="6">
    <source>
        <dbReference type="WormBase" id="Y46H3B.1a"/>
    </source>
</evidence>
<reference evidence="4 5" key="1">
    <citation type="journal article" date="1998" name="Science">
        <title>Genome sequence of the nematode C. elegans: a platform for investigating biology.</title>
        <authorList>
            <consortium name="The C. elegans sequencing consortium"/>
            <person name="Sulson J.E."/>
            <person name="Waterston R."/>
        </authorList>
    </citation>
    <scope>NUCLEOTIDE SEQUENCE [LARGE SCALE GENOMIC DNA]</scope>
    <source>
        <strain evidence="4 5">Bristol N2</strain>
    </source>
</reference>
<dbReference type="InterPro" id="IPR001304">
    <property type="entry name" value="C-type_lectin-like"/>
</dbReference>
<dbReference type="SUPFAM" id="SSF56436">
    <property type="entry name" value="C-type lectin-like"/>
    <property type="match status" value="2"/>
</dbReference>
<dbReference type="SMART" id="SM00034">
    <property type="entry name" value="CLECT"/>
    <property type="match status" value="1"/>
</dbReference>
<dbReference type="WormBase" id="Y46H3B.1a">
    <property type="protein sequence ID" value="CE30011"/>
    <property type="gene ID" value="WBGene00021602"/>
    <property type="gene designation" value="clec-205"/>
</dbReference>
<dbReference type="InterPro" id="IPR018378">
    <property type="entry name" value="C-type_lectin_CS"/>
</dbReference>
<dbReference type="ExpressionAtlas" id="Q9N4W4">
    <property type="expression patterns" value="baseline and differential"/>
</dbReference>
<feature type="chain" id="PRO_5004330356" evidence="2">
    <location>
        <begin position="25"/>
        <end position="557"/>
    </location>
</feature>
<dbReference type="InParanoid" id="Q9N4W4"/>
<accession>Q9N4W4</accession>
<organism evidence="4 5">
    <name type="scientific">Caenorhabditis elegans</name>
    <dbReference type="NCBI Taxonomy" id="6239"/>
    <lineage>
        <taxon>Eukaryota</taxon>
        <taxon>Metazoa</taxon>
        <taxon>Ecdysozoa</taxon>
        <taxon>Nematoda</taxon>
        <taxon>Chromadorea</taxon>
        <taxon>Rhabditida</taxon>
        <taxon>Rhabditina</taxon>
        <taxon>Rhabditomorpha</taxon>
        <taxon>Rhabditoidea</taxon>
        <taxon>Rhabditidae</taxon>
        <taxon>Peloderinae</taxon>
        <taxon>Caenorhabditis</taxon>
    </lineage>
</organism>
<dbReference type="InterPro" id="IPR016186">
    <property type="entry name" value="C-type_lectin-like/link_sf"/>
</dbReference>
<dbReference type="Bgee" id="WBGene00021602">
    <property type="expression patterns" value="Expressed in adult organism and 1 other cell type or tissue"/>
</dbReference>
<dbReference type="Pfam" id="PF00059">
    <property type="entry name" value="Lectin_C"/>
    <property type="match status" value="1"/>
</dbReference>
<proteinExistence type="predicted"/>
<dbReference type="OrthoDB" id="5840890at2759"/>
<dbReference type="RefSeq" id="NP_503500.2">
    <property type="nucleotide sequence ID" value="NM_071099.5"/>
</dbReference>
<name>Q9N4W4_CAEEL</name>
<dbReference type="GeneID" id="178657"/>
<dbReference type="PROSITE" id="PS00615">
    <property type="entry name" value="C_TYPE_LECTIN_1"/>
    <property type="match status" value="1"/>
</dbReference>
<dbReference type="InterPro" id="IPR050801">
    <property type="entry name" value="Ca-Dep_Lectins_ImmuneDev"/>
</dbReference>
<keyword evidence="1" id="KW-1015">Disulfide bond</keyword>
<feature type="signal peptide" evidence="2">
    <location>
        <begin position="1"/>
        <end position="24"/>
    </location>
</feature>
<dbReference type="AGR" id="WB:WBGene00021602"/>
<dbReference type="OMA" id="WINTDCN"/>
<dbReference type="HOGENOM" id="CLU_522327_0_0_1"/>
<dbReference type="UCSC" id="Y46H3B.1">
    <property type="organism name" value="c. elegans"/>
</dbReference>
<dbReference type="CTD" id="178657"/>
<dbReference type="EMBL" id="BX284605">
    <property type="protein sequence ID" value="CCD70657.1"/>
    <property type="molecule type" value="Genomic_DNA"/>
</dbReference>
<dbReference type="PANTHER" id="PTHR22801:SF63">
    <property type="entry name" value="C-TYPE LECTIN DOMAIN-CONTAINING PROTEIN"/>
    <property type="match status" value="1"/>
</dbReference>
<evidence type="ECO:0000313" key="4">
    <source>
        <dbReference type="EMBL" id="CCD70657.1"/>
    </source>
</evidence>
<dbReference type="PANTHER" id="PTHR22801">
    <property type="entry name" value="LITHOSTATHINE"/>
    <property type="match status" value="1"/>
</dbReference>
<dbReference type="CDD" id="cd00037">
    <property type="entry name" value="CLECT"/>
    <property type="match status" value="1"/>
</dbReference>
<dbReference type="Proteomes" id="UP000001940">
    <property type="component" value="Chromosome V"/>
</dbReference>
<dbReference type="eggNOG" id="KOG4297">
    <property type="taxonomic scope" value="Eukaryota"/>
</dbReference>
<evidence type="ECO:0000256" key="1">
    <source>
        <dbReference type="ARBA" id="ARBA00023157"/>
    </source>
</evidence>